<evidence type="ECO:0000313" key="4">
    <source>
        <dbReference type="Proteomes" id="UP001651158"/>
    </source>
</evidence>
<keyword evidence="4" id="KW-1185">Reference proteome</keyword>
<reference evidence="3 4" key="1">
    <citation type="journal article" date="2022" name="Front. Cell. Infect. Microbiol.">
        <title>The Genomes of Two Strains of Taenia crassiceps the Animal Model for the Study of Human Cysticercosis.</title>
        <authorList>
            <person name="Bobes R.J."/>
            <person name="Estrada K."/>
            <person name="Rios-Valencia D.G."/>
            <person name="Calderon-Gallegos A."/>
            <person name="de la Torre P."/>
            <person name="Carrero J.C."/>
            <person name="Sanchez-Flores A."/>
            <person name="Laclette J.P."/>
        </authorList>
    </citation>
    <scope>NUCLEOTIDE SEQUENCE [LARGE SCALE GENOMIC DNA]</scope>
    <source>
        <strain evidence="3">WFUcys</strain>
    </source>
</reference>
<dbReference type="EMBL" id="JAKROA010000002">
    <property type="protein sequence ID" value="KAL5110328.1"/>
    <property type="molecule type" value="Genomic_DNA"/>
</dbReference>
<dbReference type="Proteomes" id="UP001651158">
    <property type="component" value="Unassembled WGS sequence"/>
</dbReference>
<evidence type="ECO:0000256" key="2">
    <source>
        <dbReference type="ARBA" id="ARBA00022801"/>
    </source>
</evidence>
<keyword evidence="2" id="KW-0378">Hydrolase</keyword>
<evidence type="ECO:0000256" key="1">
    <source>
        <dbReference type="ARBA" id="ARBA00001968"/>
    </source>
</evidence>
<proteinExistence type="predicted"/>
<dbReference type="SUPFAM" id="SSF52972">
    <property type="entry name" value="ITPase-like"/>
    <property type="match status" value="1"/>
</dbReference>
<dbReference type="Gene3D" id="3.90.950.10">
    <property type="match status" value="1"/>
</dbReference>
<organism evidence="3 4">
    <name type="scientific">Taenia crassiceps</name>
    <dbReference type="NCBI Taxonomy" id="6207"/>
    <lineage>
        <taxon>Eukaryota</taxon>
        <taxon>Metazoa</taxon>
        <taxon>Spiralia</taxon>
        <taxon>Lophotrochozoa</taxon>
        <taxon>Platyhelminthes</taxon>
        <taxon>Cestoda</taxon>
        <taxon>Eucestoda</taxon>
        <taxon>Cyclophyllidea</taxon>
        <taxon>Taeniidae</taxon>
        <taxon>Taenia</taxon>
    </lineage>
</organism>
<dbReference type="InterPro" id="IPR003697">
    <property type="entry name" value="Maf-like"/>
</dbReference>
<accession>A0ABR4QKH7</accession>
<comment type="cofactor">
    <cofactor evidence="1">
        <name>a divalent metal cation</name>
        <dbReference type="ChEBI" id="CHEBI:60240"/>
    </cofactor>
</comment>
<dbReference type="PANTHER" id="PTHR43213:SF5">
    <property type="entry name" value="BIFUNCTIONAL DTTP_UTP PYROPHOSPHATASE_METHYLTRANSFERASE PROTEIN-RELATED"/>
    <property type="match status" value="1"/>
</dbReference>
<comment type="caution">
    <text evidence="3">The sequence shown here is derived from an EMBL/GenBank/DDBJ whole genome shotgun (WGS) entry which is preliminary data.</text>
</comment>
<dbReference type="PANTHER" id="PTHR43213">
    <property type="entry name" value="BIFUNCTIONAL DTTP/UTP PYROPHOSPHATASE/METHYLTRANSFERASE PROTEIN-RELATED"/>
    <property type="match status" value="1"/>
</dbReference>
<sequence>MSMLTAVRDKLAKFSIVLASTSPRRKEIFSTCNLKFTALNPNVPEDLNPDDFPNIPAFVEALATTKVKGALKHADIVIAADTVVVFQGKIIGKPLNPDDASTTLKMLMKCTPECVLHGCVKSRSFAASVSVRKSTWQNWTWTRSTATLGQANLLTKPVVTVSKVLVAV</sequence>
<protein>
    <submittedName>
        <fullName evidence="3">dTTP/UTP pyrophosphatase</fullName>
    </submittedName>
</protein>
<dbReference type="InterPro" id="IPR029001">
    <property type="entry name" value="ITPase-like_fam"/>
</dbReference>
<evidence type="ECO:0000313" key="3">
    <source>
        <dbReference type="EMBL" id="KAL5110328.1"/>
    </source>
</evidence>
<name>A0ABR4QKH7_9CEST</name>
<gene>
    <name evidence="3" type="ORF">TcWFU_004942</name>
</gene>
<dbReference type="Pfam" id="PF02545">
    <property type="entry name" value="Maf"/>
    <property type="match status" value="1"/>
</dbReference>